<evidence type="ECO:0000259" key="16">
    <source>
        <dbReference type="Pfam" id="PF00425"/>
    </source>
</evidence>
<evidence type="ECO:0000256" key="4">
    <source>
        <dbReference type="ARBA" id="ARBA00011575"/>
    </source>
</evidence>
<dbReference type="AlphaFoldDB" id="A0A1Y6CU28"/>
<evidence type="ECO:0000256" key="14">
    <source>
        <dbReference type="ARBA" id="ARBA00047683"/>
    </source>
</evidence>
<dbReference type="PANTHER" id="PTHR11236">
    <property type="entry name" value="AMINOBENZOATE/ANTHRANILATE SYNTHASE"/>
    <property type="match status" value="1"/>
</dbReference>
<dbReference type="InterPro" id="IPR005801">
    <property type="entry name" value="ADC_synthase"/>
</dbReference>
<proteinExistence type="inferred from homology"/>
<name>A0A1Y6CU28_9GAMM</name>
<comment type="cofactor">
    <cofactor evidence="1 15">
        <name>Mg(2+)</name>
        <dbReference type="ChEBI" id="CHEBI:18420"/>
    </cofactor>
</comment>
<dbReference type="Gene3D" id="3.60.120.10">
    <property type="entry name" value="Anthranilate synthase"/>
    <property type="match status" value="1"/>
</dbReference>
<feature type="domain" description="Chorismate-utilising enzyme C-terminal" evidence="16">
    <location>
        <begin position="221"/>
        <end position="474"/>
    </location>
</feature>
<keyword evidence="19" id="KW-1185">Reference proteome</keyword>
<dbReference type="InterPro" id="IPR006805">
    <property type="entry name" value="Anth_synth_I_N"/>
</dbReference>
<dbReference type="InterPro" id="IPR015890">
    <property type="entry name" value="Chorismate_C"/>
</dbReference>
<dbReference type="EMBL" id="FXAM01000001">
    <property type="protein sequence ID" value="SMF94128.1"/>
    <property type="molecule type" value="Genomic_DNA"/>
</dbReference>
<dbReference type="GO" id="GO:0046872">
    <property type="term" value="F:metal ion binding"/>
    <property type="evidence" value="ECO:0007669"/>
    <property type="project" value="UniProtKB-KW"/>
</dbReference>
<accession>A0A1Y6CU28</accession>
<dbReference type="STRING" id="1760988.SAMN02949497_1435"/>
<keyword evidence="12 15" id="KW-0456">Lyase</keyword>
<evidence type="ECO:0000256" key="6">
    <source>
        <dbReference type="ARBA" id="ARBA00020653"/>
    </source>
</evidence>
<comment type="pathway">
    <text evidence="2 15">Amino-acid biosynthesis; L-tryptophan biosynthesis; L-tryptophan from chorismate: step 1/5.</text>
</comment>
<evidence type="ECO:0000256" key="10">
    <source>
        <dbReference type="ARBA" id="ARBA00022842"/>
    </source>
</evidence>
<protein>
    <recommendedName>
        <fullName evidence="6 15">Anthranilate synthase component 1</fullName>
        <ecNumber evidence="5 15">4.1.3.27</ecNumber>
    </recommendedName>
</protein>
<keyword evidence="10 15" id="KW-0460">Magnesium</keyword>
<dbReference type="SUPFAM" id="SSF56322">
    <property type="entry name" value="ADC synthase"/>
    <property type="match status" value="1"/>
</dbReference>
<sequence>MTPEQFQHYAEQGYNRIPLAREVLADLDTPLSAYLKLADAPYTYLFESVHGGEQWGRYSIIGLPCRTVISVRGPEITVVRDGQRVETATPAHPLDWIREYAARFRVPAIPGLPRFSGGLVGYFGYETIHYIEPRLATAKPDPIGAPDILLMVSEEVLVFDNLKGRLLVITHADPTEPNAYPAAQDRLDTLIRGLRQNRLPAREFKVPKQVEESEFVSGFTQEGYENGVRRIKDYIVEGDVMQVVLSQRMSIPYSAPPLDLYRALRCLNPSPYMFHMNLGAFHIVGSSPEILVRLEEGTVTVRPIAGTRRRGRTPEEDTALEKDLLADPKEIAEHLMLIDLGRNDAGRVAETGTVKVTDKMIIERYSHVMHIVSNVVGQLAKDSDAFEVLKATFPAGTVSGAPKIRAMEIIAELEPVKRGVYSGAVGYVGWSGNLDTAIAIRTAVIKDGTLHIQAGAGVVHDSVPLNEWEETLNKGRAVFRAVAMAEAGLEGGQP</sequence>
<organism evidence="18 19">
    <name type="scientific">Methylomagnum ishizawai</name>
    <dbReference type="NCBI Taxonomy" id="1760988"/>
    <lineage>
        <taxon>Bacteria</taxon>
        <taxon>Pseudomonadati</taxon>
        <taxon>Pseudomonadota</taxon>
        <taxon>Gammaproteobacteria</taxon>
        <taxon>Methylococcales</taxon>
        <taxon>Methylococcaceae</taxon>
        <taxon>Methylomagnum</taxon>
    </lineage>
</organism>
<feature type="domain" description="Anthranilate synthase component I N-terminal" evidence="17">
    <location>
        <begin position="26"/>
        <end position="167"/>
    </location>
</feature>
<evidence type="ECO:0000259" key="17">
    <source>
        <dbReference type="Pfam" id="PF04715"/>
    </source>
</evidence>
<evidence type="ECO:0000256" key="9">
    <source>
        <dbReference type="ARBA" id="ARBA00022822"/>
    </source>
</evidence>
<dbReference type="GO" id="GO:0000162">
    <property type="term" value="P:L-tryptophan biosynthetic process"/>
    <property type="evidence" value="ECO:0007669"/>
    <property type="project" value="UniProtKB-UniPathway"/>
</dbReference>
<dbReference type="InterPro" id="IPR019999">
    <property type="entry name" value="Anth_synth_I-like"/>
</dbReference>
<evidence type="ECO:0000256" key="3">
    <source>
        <dbReference type="ARBA" id="ARBA00009562"/>
    </source>
</evidence>
<dbReference type="PANTHER" id="PTHR11236:SF48">
    <property type="entry name" value="ISOCHORISMATE SYNTHASE MENF"/>
    <property type="match status" value="1"/>
</dbReference>
<keyword evidence="8 15" id="KW-0479">Metal-binding</keyword>
<comment type="catalytic activity">
    <reaction evidence="14 15">
        <text>chorismate + L-glutamine = anthranilate + pyruvate + L-glutamate + H(+)</text>
        <dbReference type="Rhea" id="RHEA:21732"/>
        <dbReference type="ChEBI" id="CHEBI:15361"/>
        <dbReference type="ChEBI" id="CHEBI:15378"/>
        <dbReference type="ChEBI" id="CHEBI:16567"/>
        <dbReference type="ChEBI" id="CHEBI:29748"/>
        <dbReference type="ChEBI" id="CHEBI:29985"/>
        <dbReference type="ChEBI" id="CHEBI:58359"/>
        <dbReference type="EC" id="4.1.3.27"/>
    </reaction>
</comment>
<dbReference type="RefSeq" id="WP_085211228.1">
    <property type="nucleotide sequence ID" value="NZ_FXAM01000001.1"/>
</dbReference>
<evidence type="ECO:0000256" key="1">
    <source>
        <dbReference type="ARBA" id="ARBA00001946"/>
    </source>
</evidence>
<dbReference type="InterPro" id="IPR005256">
    <property type="entry name" value="Anth_synth_I_PabB"/>
</dbReference>
<evidence type="ECO:0000313" key="18">
    <source>
        <dbReference type="EMBL" id="SMF94128.1"/>
    </source>
</evidence>
<evidence type="ECO:0000256" key="8">
    <source>
        <dbReference type="ARBA" id="ARBA00022723"/>
    </source>
</evidence>
<gene>
    <name evidence="15" type="primary">trpE</name>
    <name evidence="18" type="ORF">SAMN02949497_1435</name>
</gene>
<comment type="function">
    <text evidence="13 15">Part of a heterotetrameric complex that catalyzes the two-step biosynthesis of anthranilate, an intermediate in the biosynthesis of L-tryptophan. In the first step, the glutamine-binding beta subunit (TrpG) of anthranilate synthase (AS) provides the glutamine amidotransferase activity which generates ammonia as a substrate that, along with chorismate, is used in the second step, catalyzed by the large alpha subunit of AS (TrpE) to produce anthranilate. In the absence of TrpG, TrpE can synthesize anthranilate directly from chorismate and high concentrations of ammonia.</text>
</comment>
<dbReference type="OrthoDB" id="9803598at2"/>
<keyword evidence="11 15" id="KW-0057">Aromatic amino acid biosynthesis</keyword>
<comment type="subunit">
    <text evidence="4 15">Heterotetramer consisting of two non-identical subunits: a beta subunit (TrpG) and a large alpha subunit (TrpE).</text>
</comment>
<evidence type="ECO:0000256" key="5">
    <source>
        <dbReference type="ARBA" id="ARBA00012266"/>
    </source>
</evidence>
<dbReference type="Pfam" id="PF00425">
    <property type="entry name" value="Chorismate_bind"/>
    <property type="match status" value="1"/>
</dbReference>
<evidence type="ECO:0000256" key="12">
    <source>
        <dbReference type="ARBA" id="ARBA00023239"/>
    </source>
</evidence>
<dbReference type="Proteomes" id="UP000192923">
    <property type="component" value="Unassembled WGS sequence"/>
</dbReference>
<evidence type="ECO:0000256" key="13">
    <source>
        <dbReference type="ARBA" id="ARBA00025634"/>
    </source>
</evidence>
<dbReference type="Pfam" id="PF04715">
    <property type="entry name" value="Anth_synt_I_N"/>
    <property type="match status" value="1"/>
</dbReference>
<keyword evidence="9 15" id="KW-0822">Tryptophan biosynthesis</keyword>
<dbReference type="EC" id="4.1.3.27" evidence="5 15"/>
<dbReference type="GO" id="GO:0004049">
    <property type="term" value="F:anthranilate synthase activity"/>
    <property type="evidence" value="ECO:0007669"/>
    <property type="project" value="UniProtKB-EC"/>
</dbReference>
<evidence type="ECO:0000256" key="7">
    <source>
        <dbReference type="ARBA" id="ARBA00022605"/>
    </source>
</evidence>
<dbReference type="NCBIfam" id="TIGR00564">
    <property type="entry name" value="trpE_most"/>
    <property type="match status" value="1"/>
</dbReference>
<dbReference type="PRINTS" id="PR00095">
    <property type="entry name" value="ANTSNTHASEI"/>
</dbReference>
<reference evidence="18 19" key="1">
    <citation type="submission" date="2016-12" db="EMBL/GenBank/DDBJ databases">
        <authorList>
            <person name="Song W.-J."/>
            <person name="Kurnit D.M."/>
        </authorList>
    </citation>
    <scope>NUCLEOTIDE SEQUENCE [LARGE SCALE GENOMIC DNA]</scope>
    <source>
        <strain evidence="18 19">175</strain>
    </source>
</reference>
<keyword evidence="7 15" id="KW-0028">Amino-acid biosynthesis</keyword>
<evidence type="ECO:0000256" key="11">
    <source>
        <dbReference type="ARBA" id="ARBA00023141"/>
    </source>
</evidence>
<comment type="similarity">
    <text evidence="3 15">Belongs to the anthranilate synthase component I family.</text>
</comment>
<dbReference type="UniPathway" id="UPA00035">
    <property type="reaction ID" value="UER00040"/>
</dbReference>
<evidence type="ECO:0000256" key="2">
    <source>
        <dbReference type="ARBA" id="ARBA00004873"/>
    </source>
</evidence>
<evidence type="ECO:0000256" key="15">
    <source>
        <dbReference type="RuleBase" id="RU364045"/>
    </source>
</evidence>
<evidence type="ECO:0000313" key="19">
    <source>
        <dbReference type="Proteomes" id="UP000192923"/>
    </source>
</evidence>